<name>A0A9N9Q703_9HELO</name>
<dbReference type="PANTHER" id="PTHR23112:SF37">
    <property type="entry name" value="G PROTEIN-COUPLED RECEPTOR GPR1"/>
    <property type="match status" value="1"/>
</dbReference>
<feature type="transmembrane region" description="Helical" evidence="5">
    <location>
        <begin position="173"/>
        <end position="195"/>
    </location>
</feature>
<reference evidence="7" key="1">
    <citation type="submission" date="2021-07" db="EMBL/GenBank/DDBJ databases">
        <authorList>
            <person name="Durling M."/>
        </authorList>
    </citation>
    <scope>NUCLEOTIDE SEQUENCE</scope>
</reference>
<keyword evidence="4 5" id="KW-0472">Membrane</keyword>
<feature type="transmembrane region" description="Helical" evidence="5">
    <location>
        <begin position="6"/>
        <end position="30"/>
    </location>
</feature>
<dbReference type="InterPro" id="IPR022596">
    <property type="entry name" value="GPR1/2/3_C"/>
</dbReference>
<feature type="transmembrane region" description="Helical" evidence="5">
    <location>
        <begin position="124"/>
        <end position="145"/>
    </location>
</feature>
<feature type="domain" description="G protein-coupled receptor GPR1/2/3 C-terminal" evidence="6">
    <location>
        <begin position="225"/>
        <end position="291"/>
    </location>
</feature>
<keyword evidence="8" id="KW-1185">Reference proteome</keyword>
<feature type="transmembrane region" description="Helical" evidence="5">
    <location>
        <begin position="51"/>
        <end position="73"/>
    </location>
</feature>
<dbReference type="SUPFAM" id="SSF81321">
    <property type="entry name" value="Family A G protein-coupled receptor-like"/>
    <property type="match status" value="1"/>
</dbReference>
<feature type="transmembrane region" description="Helical" evidence="5">
    <location>
        <begin position="268"/>
        <end position="288"/>
    </location>
</feature>
<proteinExistence type="predicted"/>
<comment type="subcellular location">
    <subcellularLocation>
        <location evidence="1">Membrane</location>
        <topology evidence="1">Multi-pass membrane protein</topology>
    </subcellularLocation>
</comment>
<evidence type="ECO:0000256" key="4">
    <source>
        <dbReference type="ARBA" id="ARBA00023136"/>
    </source>
</evidence>
<evidence type="ECO:0000256" key="3">
    <source>
        <dbReference type="ARBA" id="ARBA00022989"/>
    </source>
</evidence>
<feature type="transmembrane region" description="Helical" evidence="5">
    <location>
        <begin position="93"/>
        <end position="112"/>
    </location>
</feature>
<evidence type="ECO:0000256" key="2">
    <source>
        <dbReference type="ARBA" id="ARBA00022692"/>
    </source>
</evidence>
<organism evidence="7 8">
    <name type="scientific">Hymenoscyphus albidus</name>
    <dbReference type="NCBI Taxonomy" id="595503"/>
    <lineage>
        <taxon>Eukaryota</taxon>
        <taxon>Fungi</taxon>
        <taxon>Dikarya</taxon>
        <taxon>Ascomycota</taxon>
        <taxon>Pezizomycotina</taxon>
        <taxon>Leotiomycetes</taxon>
        <taxon>Helotiales</taxon>
        <taxon>Helotiaceae</taxon>
        <taxon>Hymenoscyphus</taxon>
    </lineage>
</organism>
<feature type="transmembrane region" description="Helical" evidence="5">
    <location>
        <begin position="238"/>
        <end position="262"/>
    </location>
</feature>
<keyword evidence="2 5" id="KW-0812">Transmembrane</keyword>
<dbReference type="Pfam" id="PF11970">
    <property type="entry name" value="GPR_Gpa2_C"/>
    <property type="match status" value="1"/>
</dbReference>
<dbReference type="EMBL" id="CAJVRM010000574">
    <property type="protein sequence ID" value="CAG8982200.1"/>
    <property type="molecule type" value="Genomic_DNA"/>
</dbReference>
<gene>
    <name evidence="7" type="ORF">HYALB_00003636</name>
</gene>
<dbReference type="AlphaFoldDB" id="A0A9N9Q703"/>
<dbReference type="Gene3D" id="1.20.1070.10">
    <property type="entry name" value="Rhodopsin 7-helix transmembrane proteins"/>
    <property type="match status" value="1"/>
</dbReference>
<comment type="caution">
    <text evidence="7">The sequence shown here is derived from an EMBL/GenBank/DDBJ whole genome shotgun (WGS) entry which is preliminary data.</text>
</comment>
<sequence length="325" mass="37245">MSEMASMIVLGLLGLISAVSTFSLILFLTYRMAYWRRYYEKPLTKNQVVLLLYNLLLADFQQSLSFCISFYWLTHNKLVGPSKMCFLQAWLVHIGNVSSGLWVLSIGIHTFINVVWRRKVPTSVFIAWAVGIWVFSLAITAAGPIKIHNIFVPTAAWCWIKGEYRWERLYLHYAYIFLAQIGSVVVYSFIAIFLYTQVHYAGGQQFSTAQTPGATLKPQNDPFAESQKQILRTARYMVLYPLVYVVLTLPLAAARVAAMTYHNPPREIYIFAGAMMTSCGWVDVLLYTTTRNIVVLSKVNDKYAPSQWQSFRMWVRRMFGCGNLD</sequence>
<evidence type="ECO:0000313" key="7">
    <source>
        <dbReference type="EMBL" id="CAG8982200.1"/>
    </source>
</evidence>
<dbReference type="GO" id="GO:0005886">
    <property type="term" value="C:plasma membrane"/>
    <property type="evidence" value="ECO:0007669"/>
    <property type="project" value="TreeGrafter"/>
</dbReference>
<evidence type="ECO:0000256" key="1">
    <source>
        <dbReference type="ARBA" id="ARBA00004141"/>
    </source>
</evidence>
<protein>
    <recommendedName>
        <fullName evidence="6">G protein-coupled receptor GPR1/2/3 C-terminal domain-containing protein</fullName>
    </recommendedName>
</protein>
<keyword evidence="3 5" id="KW-1133">Transmembrane helix</keyword>
<accession>A0A9N9Q703</accession>
<dbReference type="PANTHER" id="PTHR23112">
    <property type="entry name" value="G PROTEIN-COUPLED RECEPTOR 157-RELATED"/>
    <property type="match status" value="1"/>
</dbReference>
<dbReference type="GO" id="GO:0004930">
    <property type="term" value="F:G protein-coupled receptor activity"/>
    <property type="evidence" value="ECO:0007669"/>
    <property type="project" value="TreeGrafter"/>
</dbReference>
<evidence type="ECO:0000313" key="8">
    <source>
        <dbReference type="Proteomes" id="UP000701801"/>
    </source>
</evidence>
<evidence type="ECO:0000259" key="6">
    <source>
        <dbReference type="Pfam" id="PF11970"/>
    </source>
</evidence>
<dbReference type="GO" id="GO:0007189">
    <property type="term" value="P:adenylate cyclase-activating G protein-coupled receptor signaling pathway"/>
    <property type="evidence" value="ECO:0007669"/>
    <property type="project" value="TreeGrafter"/>
</dbReference>
<dbReference type="OrthoDB" id="100006at2759"/>
<evidence type="ECO:0000256" key="5">
    <source>
        <dbReference type="SAM" id="Phobius"/>
    </source>
</evidence>
<dbReference type="Proteomes" id="UP000701801">
    <property type="component" value="Unassembled WGS sequence"/>
</dbReference>